<accession>A0A9X7VYI6</accession>
<dbReference type="Proteomes" id="UP000663505">
    <property type="component" value="Chromosome"/>
</dbReference>
<keyword evidence="6" id="KW-0464">Manganese</keyword>
<dbReference type="PANTHER" id="PTHR32494:SF19">
    <property type="entry name" value="ALLANTOATE DEIMINASE-RELATED"/>
    <property type="match status" value="1"/>
</dbReference>
<dbReference type="Gene3D" id="3.40.630.10">
    <property type="entry name" value="Zn peptidases"/>
    <property type="match status" value="1"/>
</dbReference>
<dbReference type="NCBIfam" id="TIGR01879">
    <property type="entry name" value="hydantase"/>
    <property type="match status" value="1"/>
</dbReference>
<protein>
    <submittedName>
        <fullName evidence="10">M20 family metallo-hydrolase</fullName>
    </submittedName>
</protein>
<evidence type="ECO:0000256" key="7">
    <source>
        <dbReference type="PIRSR" id="PIRSR001235-1"/>
    </source>
</evidence>
<comment type="cofactor">
    <cofactor evidence="7">
        <name>Zn(2+)</name>
        <dbReference type="ChEBI" id="CHEBI:29105"/>
    </cofactor>
    <text evidence="7">Binds 2 Zn(2+) ions per subunit.</text>
</comment>
<feature type="binding site" evidence="8">
    <location>
        <position position="299"/>
    </location>
    <ligand>
        <name>allantoate</name>
        <dbReference type="ChEBI" id="CHEBI:17536"/>
    </ligand>
</feature>
<dbReference type="AlphaFoldDB" id="A0A9X7VYI6"/>
<keyword evidence="7" id="KW-0862">Zinc</keyword>
<dbReference type="SUPFAM" id="SSF55031">
    <property type="entry name" value="Bacterial exopeptidase dimerisation domain"/>
    <property type="match status" value="1"/>
</dbReference>
<name>A0A9X7VYI6_9BACL</name>
<sequence length="425" mass="45290">MKIQIDEVYIQRMIDRLAEMHEPGTLYARRSFTEVYRKSREWLKEEMRKLGLSVSVDRAANLIGLYGSVPGDSAGLVGGEKAVWAIGSHTDTVANGGRFDGIAGVVSGLAVVKALSEAGYRLKRPLAVIDFLAEEPCAFGLSTVGSRGMAGRLSPEMLRYEDDAGRTLAEGIQAMGGDPSKLTQPLCSSDEVKGFLELHIEQGPVLEKEGLDIGIVTGIAGIRRYRVTVTGEQGHSGTVPMTMRKDALVAASEMVTRIHQLARHASESAPCVATVGVLDVGPNHANVIPGRVTFTVETRSIDASTLANLSWGILQQVKDVANSHGVTSEFISLSETSPVTSDPHLLDILHQSAASLGLTKTELPSGAGHDAAQMASIAPTAMVFIPCRGGLSHHPDEFSTYEQVARGASVLAEAIVRLNEEEDNA</sequence>
<feature type="binding site" evidence="7">
    <location>
        <position position="100"/>
    </location>
    <ligand>
        <name>Zn(2+)</name>
        <dbReference type="ChEBI" id="CHEBI:29105"/>
        <label>2</label>
    </ligand>
</feature>
<proteinExistence type="inferred from homology"/>
<evidence type="ECO:0000259" key="9">
    <source>
        <dbReference type="Pfam" id="PF07687"/>
    </source>
</evidence>
<keyword evidence="4 7" id="KW-0479">Metal-binding</keyword>
<organism evidence="10 11">
    <name type="scientific">Alicyclobacillus mengziensis</name>
    <dbReference type="NCBI Taxonomy" id="2931921"/>
    <lineage>
        <taxon>Bacteria</taxon>
        <taxon>Bacillati</taxon>
        <taxon>Bacillota</taxon>
        <taxon>Bacilli</taxon>
        <taxon>Bacillales</taxon>
        <taxon>Alicyclobacillaceae</taxon>
        <taxon>Alicyclobacillus</taxon>
    </lineage>
</organism>
<evidence type="ECO:0000256" key="8">
    <source>
        <dbReference type="PIRSR" id="PIRSR001235-2"/>
    </source>
</evidence>
<dbReference type="SUPFAM" id="SSF53187">
    <property type="entry name" value="Zn-dependent exopeptidases"/>
    <property type="match status" value="1"/>
</dbReference>
<evidence type="ECO:0000256" key="2">
    <source>
        <dbReference type="ARBA" id="ARBA00006153"/>
    </source>
</evidence>
<feature type="binding site" evidence="7">
    <location>
        <position position="199"/>
    </location>
    <ligand>
        <name>Zn(2+)</name>
        <dbReference type="ChEBI" id="CHEBI:29105"/>
        <label>1</label>
    </ligand>
</feature>
<comment type="cofactor">
    <cofactor evidence="1">
        <name>Mn(2+)</name>
        <dbReference type="ChEBI" id="CHEBI:29035"/>
    </cofactor>
</comment>
<dbReference type="InterPro" id="IPR010158">
    <property type="entry name" value="Amidase_Cbmase"/>
</dbReference>
<dbReference type="Pfam" id="PF07687">
    <property type="entry name" value="M20_dimer"/>
    <property type="match status" value="1"/>
</dbReference>
<dbReference type="PANTHER" id="PTHR32494">
    <property type="entry name" value="ALLANTOATE DEIMINASE-RELATED"/>
    <property type="match status" value="1"/>
</dbReference>
<dbReference type="RefSeq" id="WP_206656760.1">
    <property type="nucleotide sequence ID" value="NZ_CP071182.1"/>
</dbReference>
<dbReference type="Pfam" id="PF01546">
    <property type="entry name" value="Peptidase_M20"/>
    <property type="match status" value="1"/>
</dbReference>
<evidence type="ECO:0000256" key="3">
    <source>
        <dbReference type="ARBA" id="ARBA00011738"/>
    </source>
</evidence>
<evidence type="ECO:0000313" key="10">
    <source>
        <dbReference type="EMBL" id="QSO47409.1"/>
    </source>
</evidence>
<dbReference type="Gene3D" id="3.30.70.360">
    <property type="match status" value="1"/>
</dbReference>
<feature type="binding site" evidence="7">
    <location>
        <position position="89"/>
    </location>
    <ligand>
        <name>Zn(2+)</name>
        <dbReference type="ChEBI" id="CHEBI:29105"/>
        <label>1</label>
    </ligand>
</feature>
<dbReference type="KEGG" id="afx:JZ786_23995"/>
<dbReference type="CDD" id="cd03884">
    <property type="entry name" value="M20_bAS"/>
    <property type="match status" value="1"/>
</dbReference>
<feature type="binding site" evidence="7">
    <location>
        <position position="393"/>
    </location>
    <ligand>
        <name>Zn(2+)</name>
        <dbReference type="ChEBI" id="CHEBI:29105"/>
        <label>2</label>
    </ligand>
</feature>
<comment type="similarity">
    <text evidence="2">Belongs to the peptidase M20 family.</text>
</comment>
<dbReference type="NCBIfam" id="NF006771">
    <property type="entry name" value="PRK09290.1-5"/>
    <property type="match status" value="1"/>
</dbReference>
<comment type="subunit">
    <text evidence="3">Homodimer.</text>
</comment>
<feature type="domain" description="Peptidase M20 dimerisation" evidence="9">
    <location>
        <begin position="218"/>
        <end position="310"/>
    </location>
</feature>
<dbReference type="GO" id="GO:0046872">
    <property type="term" value="F:metal ion binding"/>
    <property type="evidence" value="ECO:0007669"/>
    <property type="project" value="UniProtKB-KW"/>
</dbReference>
<feature type="binding site" evidence="7">
    <location>
        <position position="100"/>
    </location>
    <ligand>
        <name>Zn(2+)</name>
        <dbReference type="ChEBI" id="CHEBI:29105"/>
        <label>1</label>
    </ligand>
</feature>
<evidence type="ECO:0000313" key="11">
    <source>
        <dbReference type="Proteomes" id="UP000663505"/>
    </source>
</evidence>
<dbReference type="GO" id="GO:0016813">
    <property type="term" value="F:hydrolase activity, acting on carbon-nitrogen (but not peptide) bonds, in linear amidines"/>
    <property type="evidence" value="ECO:0007669"/>
    <property type="project" value="InterPro"/>
</dbReference>
<reference evidence="10 11" key="1">
    <citation type="submission" date="2021-02" db="EMBL/GenBank/DDBJ databases">
        <title>Alicyclobacillus curvatus sp. nov. and Alicyclobacillus mengziensis sp. nov., two acidophilic bacteria isolated from acid mine drainage.</title>
        <authorList>
            <person name="Huang Y."/>
        </authorList>
    </citation>
    <scope>NUCLEOTIDE SEQUENCE [LARGE SCALE GENOMIC DNA]</scope>
    <source>
        <strain evidence="10 11">S30H14</strain>
    </source>
</reference>
<dbReference type="PIRSF" id="PIRSF001235">
    <property type="entry name" value="Amidase_carbamoylase"/>
    <property type="match status" value="1"/>
</dbReference>
<feature type="binding site" evidence="8">
    <location>
        <position position="224"/>
    </location>
    <ligand>
        <name>allantoate</name>
        <dbReference type="ChEBI" id="CHEBI:17536"/>
    </ligand>
</feature>
<evidence type="ECO:0000256" key="4">
    <source>
        <dbReference type="ARBA" id="ARBA00022723"/>
    </source>
</evidence>
<keyword evidence="11" id="KW-1185">Reference proteome</keyword>
<evidence type="ECO:0000256" key="6">
    <source>
        <dbReference type="ARBA" id="ARBA00023211"/>
    </source>
</evidence>
<feature type="binding site" evidence="8">
    <location>
        <position position="286"/>
    </location>
    <ligand>
        <name>allantoate</name>
        <dbReference type="ChEBI" id="CHEBI:17536"/>
    </ligand>
</feature>
<dbReference type="InterPro" id="IPR002933">
    <property type="entry name" value="Peptidase_M20"/>
</dbReference>
<dbReference type="InterPro" id="IPR011650">
    <property type="entry name" value="Peptidase_M20_dimer"/>
</dbReference>
<dbReference type="EMBL" id="CP071182">
    <property type="protein sequence ID" value="QSO47409.1"/>
    <property type="molecule type" value="Genomic_DNA"/>
</dbReference>
<evidence type="ECO:0000256" key="5">
    <source>
        <dbReference type="ARBA" id="ARBA00022801"/>
    </source>
</evidence>
<feature type="binding site" evidence="7">
    <location>
        <position position="135"/>
    </location>
    <ligand>
        <name>Zn(2+)</name>
        <dbReference type="ChEBI" id="CHEBI:29105"/>
        <label>2</label>
    </ligand>
</feature>
<keyword evidence="5" id="KW-0378">Hydrolase</keyword>
<evidence type="ECO:0000256" key="1">
    <source>
        <dbReference type="ARBA" id="ARBA00001936"/>
    </source>
</evidence>
<gene>
    <name evidence="10" type="ORF">JZ786_23995</name>
</gene>
<dbReference type="InterPro" id="IPR036264">
    <property type="entry name" value="Bact_exopeptidase_dim_dom"/>
</dbReference>